<dbReference type="InterPro" id="IPR022751">
    <property type="entry name" value="Alpha_mannosyltransferase"/>
</dbReference>
<dbReference type="GO" id="GO:0000139">
    <property type="term" value="C:Golgi membrane"/>
    <property type="evidence" value="ECO:0007669"/>
    <property type="project" value="UniProtKB-SubCell"/>
</dbReference>
<sequence>MFKGITSVSGWSVPPVKKKALFILAAIAFLLLIPLTPLYPDVRNQLQRIDTISTDVKTNSSASPVDARLLDFWRSLAESIAKAAPQCEPPRGPGSLEVPHFDISDDSKHRPDVLEMPSEDVHSMFLLHNLMVKEIEEKFTSIPYVAGTRGIVCLAGGKYMPPLIASLRMLRRTGSNLPVEVFTFSLAEHEPYLCDEVLPSLNAKCVALSPMFDQVQPPAELTGWQLKVFSILFSSFEDVLFLDADNVALKDPEELFSSNVYAKYGLLSWPDFWLPSESSQYFAISGQEASDVVEHAARESGELLVSKKSHAKSLALAAYYNVYGPDYYYVLISQFGPGMGDKDTFTAAAEVFGEPVYFLDENARVFGSLPEKAGQYYSIIQYDPTAEYLGQSKSPLFMHINQPVKMNIKEIIGHHSFGFGMQIWGSAEEAQEMTGVSNLPLALCEELIYSSCNVSVYKDWSKAQQNYCDAARHHCSL</sequence>
<evidence type="ECO:0000256" key="2">
    <source>
        <dbReference type="ARBA" id="ARBA00004922"/>
    </source>
</evidence>
<evidence type="ECO:0000256" key="3">
    <source>
        <dbReference type="ARBA" id="ARBA00009105"/>
    </source>
</evidence>
<name>A0A165IJP7_XYLHT</name>
<proteinExistence type="inferred from homology"/>
<dbReference type="GO" id="GO:0046354">
    <property type="term" value="P:mannan biosynthetic process"/>
    <property type="evidence" value="ECO:0007669"/>
    <property type="project" value="TreeGrafter"/>
</dbReference>
<evidence type="ECO:0000256" key="5">
    <source>
        <dbReference type="ARBA" id="ARBA00022692"/>
    </source>
</evidence>
<feature type="transmembrane region" description="Helical" evidence="10">
    <location>
        <begin position="20"/>
        <end position="39"/>
    </location>
</feature>
<evidence type="ECO:0000256" key="6">
    <source>
        <dbReference type="ARBA" id="ARBA00022968"/>
    </source>
</evidence>
<evidence type="ECO:0000256" key="8">
    <source>
        <dbReference type="ARBA" id="ARBA00023034"/>
    </source>
</evidence>
<dbReference type="FunCoup" id="A0A165IJP7">
    <property type="interactions" value="74"/>
</dbReference>
<dbReference type="InParanoid" id="A0A165IJP7"/>
<evidence type="ECO:0000313" key="12">
    <source>
        <dbReference type="Proteomes" id="UP000076632"/>
    </source>
</evidence>
<comment type="subcellular location">
    <subcellularLocation>
        <location evidence="1">Golgi apparatus membrane</location>
        <topology evidence="1">Single-pass type II membrane protein</topology>
    </subcellularLocation>
</comment>
<dbReference type="GO" id="GO:0000026">
    <property type="term" value="F:alpha-1,2-mannosyltransferase activity"/>
    <property type="evidence" value="ECO:0007669"/>
    <property type="project" value="TreeGrafter"/>
</dbReference>
<dbReference type="PANTHER" id="PTHR31646">
    <property type="entry name" value="ALPHA-1,2-MANNOSYLTRANSFERASE MNN2"/>
    <property type="match status" value="1"/>
</dbReference>
<keyword evidence="5 10" id="KW-0812">Transmembrane</keyword>
<dbReference type="AlphaFoldDB" id="A0A165IJP7"/>
<gene>
    <name evidence="11" type="ORF">L228DRAFT_236139</name>
</gene>
<dbReference type="Gene3D" id="3.90.550.10">
    <property type="entry name" value="Spore Coat Polysaccharide Biosynthesis Protein SpsA, Chain A"/>
    <property type="match status" value="1"/>
</dbReference>
<comment type="similarity">
    <text evidence="3">Belongs to the MNN1/MNT family.</text>
</comment>
<dbReference type="PANTHER" id="PTHR31646:SF1">
    <property type="entry name" value="ALPHA-1,2-MANNOSYLTRANSFERASE MNN2"/>
    <property type="match status" value="1"/>
</dbReference>
<dbReference type="Proteomes" id="UP000076632">
    <property type="component" value="Unassembled WGS sequence"/>
</dbReference>
<evidence type="ECO:0000256" key="4">
    <source>
        <dbReference type="ARBA" id="ARBA00022679"/>
    </source>
</evidence>
<keyword evidence="12" id="KW-1185">Reference proteome</keyword>
<evidence type="ECO:0000256" key="1">
    <source>
        <dbReference type="ARBA" id="ARBA00004323"/>
    </source>
</evidence>
<evidence type="ECO:0000256" key="9">
    <source>
        <dbReference type="ARBA" id="ARBA00023136"/>
    </source>
</evidence>
<keyword evidence="6" id="KW-0735">Signal-anchor</keyword>
<keyword evidence="8" id="KW-0333">Golgi apparatus</keyword>
<dbReference type="RefSeq" id="XP_018190546.1">
    <property type="nucleotide sequence ID" value="XM_018330798.1"/>
</dbReference>
<reference evidence="11 12" key="1">
    <citation type="journal article" date="2016" name="Fungal Biol.">
        <title>The genome of Xylona heveae provides a window into fungal endophytism.</title>
        <authorList>
            <person name="Gazis R."/>
            <person name="Kuo A."/>
            <person name="Riley R."/>
            <person name="LaButti K."/>
            <person name="Lipzen A."/>
            <person name="Lin J."/>
            <person name="Amirebrahimi M."/>
            <person name="Hesse C.N."/>
            <person name="Spatafora J.W."/>
            <person name="Henrissat B."/>
            <person name="Hainaut M."/>
            <person name="Grigoriev I.V."/>
            <person name="Hibbett D.S."/>
        </authorList>
    </citation>
    <scope>NUCLEOTIDE SEQUENCE [LARGE SCALE GENOMIC DNA]</scope>
    <source>
        <strain evidence="11 12">TC161</strain>
    </source>
</reference>
<dbReference type="STRING" id="1328760.A0A165IJP7"/>
<dbReference type="Pfam" id="PF11051">
    <property type="entry name" value="Mannosyl_trans3"/>
    <property type="match status" value="2"/>
</dbReference>
<accession>A0A165IJP7</accession>
<keyword evidence="4 11" id="KW-0808">Transferase</keyword>
<protein>
    <submittedName>
        <fullName evidence="11">Glycosyltransferase family 71 protein</fullName>
    </submittedName>
</protein>
<dbReference type="InterPro" id="IPR029044">
    <property type="entry name" value="Nucleotide-diphossugar_trans"/>
</dbReference>
<keyword evidence="7 10" id="KW-1133">Transmembrane helix</keyword>
<dbReference type="SUPFAM" id="SSF53448">
    <property type="entry name" value="Nucleotide-diphospho-sugar transferases"/>
    <property type="match status" value="1"/>
</dbReference>
<organism evidence="11 12">
    <name type="scientific">Xylona heveae (strain CBS 132557 / TC161)</name>
    <dbReference type="NCBI Taxonomy" id="1328760"/>
    <lineage>
        <taxon>Eukaryota</taxon>
        <taxon>Fungi</taxon>
        <taxon>Dikarya</taxon>
        <taxon>Ascomycota</taxon>
        <taxon>Pezizomycotina</taxon>
        <taxon>Xylonomycetes</taxon>
        <taxon>Xylonales</taxon>
        <taxon>Xylonaceae</taxon>
        <taxon>Xylona</taxon>
    </lineage>
</organism>
<dbReference type="OrthoDB" id="4484309at2759"/>
<keyword evidence="9 10" id="KW-0472">Membrane</keyword>
<dbReference type="EMBL" id="KV407455">
    <property type="protein sequence ID" value="KZF24991.1"/>
    <property type="molecule type" value="Genomic_DNA"/>
</dbReference>
<dbReference type="GeneID" id="28895935"/>
<evidence type="ECO:0000256" key="7">
    <source>
        <dbReference type="ARBA" id="ARBA00022989"/>
    </source>
</evidence>
<evidence type="ECO:0000256" key="10">
    <source>
        <dbReference type="SAM" id="Phobius"/>
    </source>
</evidence>
<comment type="pathway">
    <text evidence="2">Protein modification; protein glycosylation.</text>
</comment>
<evidence type="ECO:0000313" key="11">
    <source>
        <dbReference type="EMBL" id="KZF24991.1"/>
    </source>
</evidence>